<dbReference type="SUPFAM" id="SSF47616">
    <property type="entry name" value="GST C-terminal domain-like"/>
    <property type="match status" value="1"/>
</dbReference>
<dbReference type="PANTHER" id="PTHR43969:SF2">
    <property type="entry name" value="GLUTATHIONE S TRANSFERASE D11, ISOFORM B"/>
    <property type="match status" value="1"/>
</dbReference>
<dbReference type="InterPro" id="IPR040079">
    <property type="entry name" value="Glutathione_S-Trfase"/>
</dbReference>
<dbReference type="PROSITE" id="PS50404">
    <property type="entry name" value="GST_NTER"/>
    <property type="match status" value="1"/>
</dbReference>
<evidence type="ECO:0000313" key="10">
    <source>
        <dbReference type="Proteomes" id="UP000075886"/>
    </source>
</evidence>
<comment type="catalytic activity">
    <reaction evidence="6">
        <text>RX + glutathione = an S-substituted glutathione + a halide anion + H(+)</text>
        <dbReference type="Rhea" id="RHEA:16437"/>
        <dbReference type="ChEBI" id="CHEBI:15378"/>
        <dbReference type="ChEBI" id="CHEBI:16042"/>
        <dbReference type="ChEBI" id="CHEBI:17792"/>
        <dbReference type="ChEBI" id="CHEBI:57925"/>
        <dbReference type="ChEBI" id="CHEBI:90779"/>
        <dbReference type="EC" id="2.5.1.18"/>
    </reaction>
</comment>
<dbReference type="GO" id="GO:0004364">
    <property type="term" value="F:glutathione transferase activity"/>
    <property type="evidence" value="ECO:0007669"/>
    <property type="project" value="UniProtKB-EC"/>
</dbReference>
<dbReference type="EMBL" id="AXCN02001156">
    <property type="status" value="NOT_ANNOTATED_CDS"/>
    <property type="molecule type" value="Genomic_DNA"/>
</dbReference>
<comment type="similarity">
    <text evidence="1">Belongs to the GST superfamily. Theta family.</text>
</comment>
<dbReference type="SFLD" id="SFLDS00019">
    <property type="entry name" value="Glutathione_Transferase_(cytos"/>
    <property type="match status" value="1"/>
</dbReference>
<dbReference type="Proteomes" id="UP000075886">
    <property type="component" value="Unassembled WGS sequence"/>
</dbReference>
<dbReference type="AlphaFoldDB" id="A0A182QEG4"/>
<dbReference type="PANTHER" id="PTHR43969">
    <property type="entry name" value="GLUTATHIONE S TRANSFERASE D10, ISOFORM A-RELATED"/>
    <property type="match status" value="1"/>
</dbReference>
<dbReference type="EC" id="2.5.1.18" evidence="3"/>
<evidence type="ECO:0000259" key="7">
    <source>
        <dbReference type="PROSITE" id="PS50404"/>
    </source>
</evidence>
<dbReference type="CDD" id="cd03177">
    <property type="entry name" value="GST_C_Delta_Epsilon"/>
    <property type="match status" value="1"/>
</dbReference>
<dbReference type="Pfam" id="PF13410">
    <property type="entry name" value="GST_C_2"/>
    <property type="match status" value="1"/>
</dbReference>
<protein>
    <recommendedName>
        <fullName evidence="3">glutathione transferase</fullName>
        <ecNumber evidence="3">2.5.1.18</ecNumber>
    </recommendedName>
    <alternativeName>
        <fullName evidence="5">GST class-theta</fullName>
    </alternativeName>
</protein>
<evidence type="ECO:0000256" key="5">
    <source>
        <dbReference type="ARBA" id="ARBA00041523"/>
    </source>
</evidence>
<dbReference type="GO" id="GO:0006749">
    <property type="term" value="P:glutathione metabolic process"/>
    <property type="evidence" value="ECO:0007669"/>
    <property type="project" value="TreeGrafter"/>
</dbReference>
<keyword evidence="10" id="KW-1185">Reference proteome</keyword>
<dbReference type="PROSITE" id="PS50405">
    <property type="entry name" value="GST_CTER"/>
    <property type="match status" value="1"/>
</dbReference>
<dbReference type="SFLD" id="SFLDG00358">
    <property type="entry name" value="Main_(cytGST)"/>
    <property type="match status" value="1"/>
</dbReference>
<evidence type="ECO:0000259" key="8">
    <source>
        <dbReference type="PROSITE" id="PS50405"/>
    </source>
</evidence>
<dbReference type="InterPro" id="IPR036249">
    <property type="entry name" value="Thioredoxin-like_sf"/>
</dbReference>
<dbReference type="VEuPathDB" id="VectorBase:AFAF008491"/>
<feature type="domain" description="GST C-terminal" evidence="8">
    <location>
        <begin position="108"/>
        <end position="227"/>
    </location>
</feature>
<keyword evidence="4" id="KW-0808">Transferase</keyword>
<evidence type="ECO:0000256" key="6">
    <source>
        <dbReference type="ARBA" id="ARBA00047960"/>
    </source>
</evidence>
<dbReference type="EnsemblMetazoa" id="AFAF008491-RA">
    <property type="protein sequence ID" value="AFAF008491-PA"/>
    <property type="gene ID" value="AFAF008491"/>
</dbReference>
<dbReference type="Gene3D" id="3.40.30.10">
    <property type="entry name" value="Glutaredoxin"/>
    <property type="match status" value="1"/>
</dbReference>
<evidence type="ECO:0000256" key="2">
    <source>
        <dbReference type="ARBA" id="ARBA00011738"/>
    </source>
</evidence>
<dbReference type="InterPro" id="IPR010987">
    <property type="entry name" value="Glutathione-S-Trfase_C-like"/>
</dbReference>
<reference evidence="10" key="1">
    <citation type="submission" date="2014-01" db="EMBL/GenBank/DDBJ databases">
        <title>The Genome Sequence of Anopheles farauti FAR1 (V2).</title>
        <authorList>
            <consortium name="The Broad Institute Genomics Platform"/>
            <person name="Neafsey D.E."/>
            <person name="Besansky N."/>
            <person name="Howell P."/>
            <person name="Walton C."/>
            <person name="Young S.K."/>
            <person name="Zeng Q."/>
            <person name="Gargeya S."/>
            <person name="Fitzgerald M."/>
            <person name="Haas B."/>
            <person name="Abouelleil A."/>
            <person name="Allen A.W."/>
            <person name="Alvarado L."/>
            <person name="Arachchi H.M."/>
            <person name="Berlin A.M."/>
            <person name="Chapman S.B."/>
            <person name="Gainer-Dewar J."/>
            <person name="Goldberg J."/>
            <person name="Griggs A."/>
            <person name="Gujja S."/>
            <person name="Hansen M."/>
            <person name="Howarth C."/>
            <person name="Imamovic A."/>
            <person name="Ireland A."/>
            <person name="Larimer J."/>
            <person name="McCowan C."/>
            <person name="Murphy C."/>
            <person name="Pearson M."/>
            <person name="Poon T.W."/>
            <person name="Priest M."/>
            <person name="Roberts A."/>
            <person name="Saif S."/>
            <person name="Shea T."/>
            <person name="Sisk P."/>
            <person name="Sykes S."/>
            <person name="Wortman J."/>
            <person name="Nusbaum C."/>
            <person name="Birren B."/>
        </authorList>
    </citation>
    <scope>NUCLEOTIDE SEQUENCE [LARGE SCALE GENOMIC DNA]</scope>
    <source>
        <strain evidence="10">FAR1</strain>
    </source>
</reference>
<accession>A0A182QEG4</accession>
<dbReference type="Gene3D" id="1.20.1050.10">
    <property type="match status" value="1"/>
</dbReference>
<dbReference type="STRING" id="69004.A0A182QEG4"/>
<name>A0A182QEG4_9DIPT</name>
<evidence type="ECO:0000256" key="4">
    <source>
        <dbReference type="ARBA" id="ARBA00022679"/>
    </source>
</evidence>
<feature type="domain" description="GST N-terminal" evidence="7">
    <location>
        <begin position="21"/>
        <end position="102"/>
    </location>
</feature>
<dbReference type="CDD" id="cd03045">
    <property type="entry name" value="GST_N_Delta_Epsilon"/>
    <property type="match status" value="1"/>
</dbReference>
<comment type="subunit">
    <text evidence="2">Homodimer.</text>
</comment>
<dbReference type="InterPro" id="IPR036282">
    <property type="entry name" value="Glutathione-S-Trfase_C_sf"/>
</dbReference>
<evidence type="ECO:0000313" key="9">
    <source>
        <dbReference type="EnsemblMetazoa" id="AFAF008491-PA"/>
    </source>
</evidence>
<dbReference type="Pfam" id="PF02798">
    <property type="entry name" value="GST_N"/>
    <property type="match status" value="1"/>
</dbReference>
<dbReference type="SFLD" id="SFLDG01153">
    <property type="entry name" value="Main.4:_Theta-like"/>
    <property type="match status" value="1"/>
</dbReference>
<sequence length="238" mass="27164">MGNCIESVAVIQSKFVKRGPMTTVLYYLPASPPCRSVLLLAKMIGVELDLKVLNIMESEQLKPDFVELNPQHCIPTLDDHGLVLWESRVILSYLVSAYGKDENLYPKDFRSRAIVDQRLHFDLGTLYQRVVDYYFPTIHLGAHLDQTKKAKLAEALGWFDAMLKQFTWSAANHFTIADISLCVTVSQIEAFQFDLHPYPRVRAWLLKCKDELEAHGYKEINETGAETLAGLFRSKLKQ</sequence>
<dbReference type="InterPro" id="IPR004045">
    <property type="entry name" value="Glutathione_S-Trfase_N"/>
</dbReference>
<evidence type="ECO:0000256" key="1">
    <source>
        <dbReference type="ARBA" id="ARBA00009899"/>
    </source>
</evidence>
<reference evidence="9" key="2">
    <citation type="submission" date="2020-05" db="UniProtKB">
        <authorList>
            <consortium name="EnsemblMetazoa"/>
        </authorList>
    </citation>
    <scope>IDENTIFICATION</scope>
    <source>
        <strain evidence="9">FAR1</strain>
    </source>
</reference>
<proteinExistence type="inferred from homology"/>
<evidence type="ECO:0000256" key="3">
    <source>
        <dbReference type="ARBA" id="ARBA00012452"/>
    </source>
</evidence>
<organism evidence="9 10">
    <name type="scientific">Anopheles farauti</name>
    <dbReference type="NCBI Taxonomy" id="69004"/>
    <lineage>
        <taxon>Eukaryota</taxon>
        <taxon>Metazoa</taxon>
        <taxon>Ecdysozoa</taxon>
        <taxon>Arthropoda</taxon>
        <taxon>Hexapoda</taxon>
        <taxon>Insecta</taxon>
        <taxon>Pterygota</taxon>
        <taxon>Neoptera</taxon>
        <taxon>Endopterygota</taxon>
        <taxon>Diptera</taxon>
        <taxon>Nematocera</taxon>
        <taxon>Culicoidea</taxon>
        <taxon>Culicidae</taxon>
        <taxon>Anophelinae</taxon>
        <taxon>Anopheles</taxon>
    </lineage>
</organism>
<dbReference type="SUPFAM" id="SSF52833">
    <property type="entry name" value="Thioredoxin-like"/>
    <property type="match status" value="1"/>
</dbReference>